<dbReference type="EMBL" id="KZ288256">
    <property type="protein sequence ID" value="PBC30550.1"/>
    <property type="molecule type" value="Genomic_DNA"/>
</dbReference>
<dbReference type="Pfam" id="PF15375">
    <property type="entry name" value="FSAF1"/>
    <property type="match status" value="1"/>
</dbReference>
<evidence type="ECO:0000313" key="2">
    <source>
        <dbReference type="Proteomes" id="UP000242457"/>
    </source>
</evidence>
<dbReference type="OrthoDB" id="10067479at2759"/>
<keyword evidence="2" id="KW-1185">Reference proteome</keyword>
<dbReference type="AlphaFoldDB" id="A0A2A3EFP8"/>
<accession>A0A2A3EFP8</accession>
<protein>
    <submittedName>
        <fullName evidence="1">Uncharacterized protein</fullName>
    </submittedName>
</protein>
<dbReference type="InterPro" id="IPR027973">
    <property type="entry name" value="FSAF1-like"/>
</dbReference>
<name>A0A2A3EFP8_APICC</name>
<dbReference type="PANTHER" id="PTHR28366">
    <property type="entry name" value="CHROMOSOME 1 OPEN READING FRAME 131"/>
    <property type="match status" value="1"/>
</dbReference>
<reference evidence="1 2" key="1">
    <citation type="submission" date="2014-07" db="EMBL/GenBank/DDBJ databases">
        <title>Genomic and transcriptomic analysis on Apis cerana provide comprehensive insights into honey bee biology.</title>
        <authorList>
            <person name="Diao Q."/>
            <person name="Sun L."/>
            <person name="Zheng H."/>
            <person name="Zheng H."/>
            <person name="Xu S."/>
            <person name="Wang S."/>
            <person name="Zeng Z."/>
            <person name="Hu F."/>
            <person name="Su S."/>
            <person name="Wu J."/>
        </authorList>
    </citation>
    <scope>NUCLEOTIDE SEQUENCE [LARGE SCALE GENOMIC DNA]</scope>
    <source>
        <tissue evidence="1">Pupae without intestine</tissue>
    </source>
</reference>
<evidence type="ECO:0000313" key="1">
    <source>
        <dbReference type="EMBL" id="PBC30550.1"/>
    </source>
</evidence>
<dbReference type="Proteomes" id="UP000242457">
    <property type="component" value="Unassembled WGS sequence"/>
</dbReference>
<dbReference type="InterPro" id="IPR052852">
    <property type="entry name" value="SSU_Processome_Comp"/>
</dbReference>
<sequence>MIDIEVDYDYFIMEDFIPTRVSRIKKDAVKEFVSVNYEKPKKKKEIIKNKENNNIQNSKFNITKNERNENNDEKKKKELEMKRIKYEVMKFGMSGFKGIEAEEAEVALAISLGAKPLKKKGINYKILKHERKQETQQKDIKFVSGLEKSLKNHKIKKIHRKNSNNLLKMYGKINKKTLGKKN</sequence>
<dbReference type="PANTHER" id="PTHR28366:SF1">
    <property type="entry name" value="CHROMOSOME 1 OPEN READING FRAME 131"/>
    <property type="match status" value="1"/>
</dbReference>
<organism evidence="1 2">
    <name type="scientific">Apis cerana cerana</name>
    <name type="common">Oriental honeybee</name>
    <dbReference type="NCBI Taxonomy" id="94128"/>
    <lineage>
        <taxon>Eukaryota</taxon>
        <taxon>Metazoa</taxon>
        <taxon>Ecdysozoa</taxon>
        <taxon>Arthropoda</taxon>
        <taxon>Hexapoda</taxon>
        <taxon>Insecta</taxon>
        <taxon>Pterygota</taxon>
        <taxon>Neoptera</taxon>
        <taxon>Endopterygota</taxon>
        <taxon>Hymenoptera</taxon>
        <taxon>Apocrita</taxon>
        <taxon>Aculeata</taxon>
        <taxon>Apoidea</taxon>
        <taxon>Anthophila</taxon>
        <taxon>Apidae</taxon>
        <taxon>Apis</taxon>
    </lineage>
</organism>
<gene>
    <name evidence="1" type="ORF">APICC_08737</name>
</gene>
<proteinExistence type="predicted"/>
<dbReference type="STRING" id="94128.A0A2A3EFP8"/>